<comment type="caution">
    <text evidence="1">The sequence shown here is derived from an EMBL/GenBank/DDBJ whole genome shotgun (WGS) entry which is preliminary data.</text>
</comment>
<evidence type="ECO:0000313" key="1">
    <source>
        <dbReference type="EMBL" id="GAA0153625.1"/>
    </source>
</evidence>
<evidence type="ECO:0008006" key="3">
    <source>
        <dbReference type="Google" id="ProtNLM"/>
    </source>
</evidence>
<sequence>MFADDIFLLGKASTQKAHTIKRILNLYEEWSGQLVSVQKSSTLFSPNVAEHTRRAILGILGMLEVPTHGKYQGLPTNIGAFKKEVFNSVIDRIYTKVADWKTRLLSKVDKKVFLTSVLQSIPTYTMQCFKLPIHVRNNIDSILSN</sequence>
<protein>
    <recommendedName>
        <fullName evidence="3">Reverse transcriptase</fullName>
    </recommendedName>
</protein>
<name>A0AAV3PPI9_LITER</name>
<proteinExistence type="predicted"/>
<dbReference type="AlphaFoldDB" id="A0AAV3PPI9"/>
<dbReference type="Proteomes" id="UP001454036">
    <property type="component" value="Unassembled WGS sequence"/>
</dbReference>
<dbReference type="PANTHER" id="PTHR33116">
    <property type="entry name" value="REVERSE TRANSCRIPTASE ZINC-BINDING DOMAIN-CONTAINING PROTEIN-RELATED-RELATED"/>
    <property type="match status" value="1"/>
</dbReference>
<dbReference type="PANTHER" id="PTHR33116:SF86">
    <property type="entry name" value="REVERSE TRANSCRIPTASE DOMAIN-CONTAINING PROTEIN"/>
    <property type="match status" value="1"/>
</dbReference>
<organism evidence="1 2">
    <name type="scientific">Lithospermum erythrorhizon</name>
    <name type="common">Purple gromwell</name>
    <name type="synonym">Lithospermum officinale var. erythrorhizon</name>
    <dbReference type="NCBI Taxonomy" id="34254"/>
    <lineage>
        <taxon>Eukaryota</taxon>
        <taxon>Viridiplantae</taxon>
        <taxon>Streptophyta</taxon>
        <taxon>Embryophyta</taxon>
        <taxon>Tracheophyta</taxon>
        <taxon>Spermatophyta</taxon>
        <taxon>Magnoliopsida</taxon>
        <taxon>eudicotyledons</taxon>
        <taxon>Gunneridae</taxon>
        <taxon>Pentapetalae</taxon>
        <taxon>asterids</taxon>
        <taxon>lamiids</taxon>
        <taxon>Boraginales</taxon>
        <taxon>Boraginaceae</taxon>
        <taxon>Boraginoideae</taxon>
        <taxon>Lithospermeae</taxon>
        <taxon>Lithospermum</taxon>
    </lineage>
</organism>
<dbReference type="EMBL" id="BAABME010002218">
    <property type="protein sequence ID" value="GAA0153625.1"/>
    <property type="molecule type" value="Genomic_DNA"/>
</dbReference>
<keyword evidence="2" id="KW-1185">Reference proteome</keyword>
<accession>A0AAV3PPI9</accession>
<evidence type="ECO:0000313" key="2">
    <source>
        <dbReference type="Proteomes" id="UP001454036"/>
    </source>
</evidence>
<gene>
    <name evidence="1" type="ORF">LIER_11819</name>
</gene>
<reference evidence="1 2" key="1">
    <citation type="submission" date="2024-01" db="EMBL/GenBank/DDBJ databases">
        <title>The complete chloroplast genome sequence of Lithospermum erythrorhizon: insights into the phylogenetic relationship among Boraginaceae species and the maternal lineages of purple gromwells.</title>
        <authorList>
            <person name="Okada T."/>
            <person name="Watanabe K."/>
        </authorList>
    </citation>
    <scope>NUCLEOTIDE SEQUENCE [LARGE SCALE GENOMIC DNA]</scope>
</reference>